<feature type="domain" description="Purple acid phosphatase N-terminal" evidence="4">
    <location>
        <begin position="57"/>
        <end position="154"/>
    </location>
</feature>
<dbReference type="PANTHER" id="PTHR22953:SF153">
    <property type="entry name" value="PURPLE ACID PHOSPHATASE"/>
    <property type="match status" value="1"/>
</dbReference>
<dbReference type="InterPro" id="IPR039331">
    <property type="entry name" value="PAPs-like"/>
</dbReference>
<dbReference type="GO" id="GO:0046872">
    <property type="term" value="F:metal ion binding"/>
    <property type="evidence" value="ECO:0007669"/>
    <property type="project" value="InterPro"/>
</dbReference>
<dbReference type="PROSITE" id="PS51257">
    <property type="entry name" value="PROKAR_LIPOPROTEIN"/>
    <property type="match status" value="1"/>
</dbReference>
<reference evidence="5 6" key="1">
    <citation type="submission" date="2019-11" db="EMBL/GenBank/DDBJ databases">
        <title>Comparative genomics of hydrocarbon-degrading Desulfosarcina strains.</title>
        <authorList>
            <person name="Watanabe M."/>
            <person name="Kojima H."/>
            <person name="Fukui M."/>
        </authorList>
    </citation>
    <scope>NUCLEOTIDE SEQUENCE [LARGE SCALE GENOMIC DNA]</scope>
    <source>
        <strain evidence="5 6">PL12</strain>
    </source>
</reference>
<accession>A0A5K7YXY4</accession>
<name>A0A5K7YXY4_9BACT</name>
<dbReference type="InterPro" id="IPR029052">
    <property type="entry name" value="Metallo-depent_PP-like"/>
</dbReference>
<keyword evidence="1 2" id="KW-0732">Signal</keyword>
<evidence type="ECO:0000313" key="5">
    <source>
        <dbReference type="EMBL" id="BBO71164.1"/>
    </source>
</evidence>
<dbReference type="InterPro" id="IPR015914">
    <property type="entry name" value="PAPs_N"/>
</dbReference>
<dbReference type="SUPFAM" id="SSF49363">
    <property type="entry name" value="Purple acid phosphatase, N-terminal domain"/>
    <property type="match status" value="1"/>
</dbReference>
<gene>
    <name evidence="5" type="ORF">DSCA_50940</name>
</gene>
<dbReference type="KEGG" id="dalk:DSCA_50940"/>
<feature type="chain" id="PRO_5024270953" evidence="2">
    <location>
        <begin position="28"/>
        <end position="433"/>
    </location>
</feature>
<dbReference type="Proteomes" id="UP000427906">
    <property type="component" value="Chromosome"/>
</dbReference>
<dbReference type="Gene3D" id="3.60.21.10">
    <property type="match status" value="1"/>
</dbReference>
<dbReference type="GO" id="GO:0003993">
    <property type="term" value="F:acid phosphatase activity"/>
    <property type="evidence" value="ECO:0007669"/>
    <property type="project" value="InterPro"/>
</dbReference>
<evidence type="ECO:0000256" key="2">
    <source>
        <dbReference type="SAM" id="SignalP"/>
    </source>
</evidence>
<evidence type="ECO:0000256" key="1">
    <source>
        <dbReference type="ARBA" id="ARBA00022729"/>
    </source>
</evidence>
<dbReference type="InterPro" id="IPR004843">
    <property type="entry name" value="Calcineurin-like_PHP"/>
</dbReference>
<dbReference type="Gene3D" id="2.60.40.380">
    <property type="entry name" value="Purple acid phosphatase-like, N-terminal"/>
    <property type="match status" value="1"/>
</dbReference>
<dbReference type="EMBL" id="AP021874">
    <property type="protein sequence ID" value="BBO71164.1"/>
    <property type="molecule type" value="Genomic_DNA"/>
</dbReference>
<sequence length="433" mass="48719">MRFMQCKRGTGLICLCLALMVTGGCRGAVRHARPENMSVPVSEKQLSSPLGGQTAVPERIILNLTTEPATSQAVTWRTRHPVAHPRVQIAPATGVSAFDENARTVAAGTQRVALNDGSVVCHHAVVLESLAPDTLYAYRVGAEGTWSEWSQFKTASREPAPFTFVYFGDPQEEVKSKCSRIFRAAYKKAPDADFWHFVGDLVDDGDRDEEWAELFYAFGWIPRTTPMVLLPGNHEYPDKRFVKGPDYKLFHLWRPHFTLPGNGPAGLEETVYFIDYQGVRLVMLNGNERLEDQARWLDRVLADNPQTWTIAAIHQPVYATGKWRDKTVYQRLFVPVFDKYAVDLVLQGHDHTYSRSFSLNNGARTGTDEPGTIYVTSVSGPKSYPVNPRYRELMEKTGTGRQLFQVIRVDAHHLEYESFDATGAPYDAFALEK</sequence>
<dbReference type="Pfam" id="PF00149">
    <property type="entry name" value="Metallophos"/>
    <property type="match status" value="1"/>
</dbReference>
<dbReference type="RefSeq" id="WP_231716274.1">
    <property type="nucleotide sequence ID" value="NZ_AP021874.1"/>
</dbReference>
<dbReference type="AlphaFoldDB" id="A0A5K7YXY4"/>
<evidence type="ECO:0000259" key="4">
    <source>
        <dbReference type="Pfam" id="PF16656"/>
    </source>
</evidence>
<organism evidence="5 6">
    <name type="scientific">Desulfosarcina alkanivorans</name>
    <dbReference type="NCBI Taxonomy" id="571177"/>
    <lineage>
        <taxon>Bacteria</taxon>
        <taxon>Pseudomonadati</taxon>
        <taxon>Thermodesulfobacteriota</taxon>
        <taxon>Desulfobacteria</taxon>
        <taxon>Desulfobacterales</taxon>
        <taxon>Desulfosarcinaceae</taxon>
        <taxon>Desulfosarcina</taxon>
    </lineage>
</organism>
<feature type="signal peptide" evidence="2">
    <location>
        <begin position="1"/>
        <end position="27"/>
    </location>
</feature>
<protein>
    <submittedName>
        <fullName evidence="5">Phosphoesterase</fullName>
    </submittedName>
</protein>
<evidence type="ECO:0000259" key="3">
    <source>
        <dbReference type="Pfam" id="PF00149"/>
    </source>
</evidence>
<evidence type="ECO:0000313" key="6">
    <source>
        <dbReference type="Proteomes" id="UP000427906"/>
    </source>
</evidence>
<keyword evidence="6" id="KW-1185">Reference proteome</keyword>
<dbReference type="Pfam" id="PF16656">
    <property type="entry name" value="Pur_ac_phosph_N"/>
    <property type="match status" value="1"/>
</dbReference>
<dbReference type="InterPro" id="IPR008963">
    <property type="entry name" value="Purple_acid_Pase-like_N"/>
</dbReference>
<proteinExistence type="predicted"/>
<feature type="domain" description="Calcineurin-like phosphoesterase" evidence="3">
    <location>
        <begin position="164"/>
        <end position="353"/>
    </location>
</feature>
<dbReference type="SUPFAM" id="SSF56300">
    <property type="entry name" value="Metallo-dependent phosphatases"/>
    <property type="match status" value="1"/>
</dbReference>
<dbReference type="PANTHER" id="PTHR22953">
    <property type="entry name" value="ACID PHOSPHATASE RELATED"/>
    <property type="match status" value="1"/>
</dbReference>